<dbReference type="PANTHER" id="PTHR42870">
    <property type="entry name" value="ACETYL-COA C-ACETYLTRANSFERASE"/>
    <property type="match status" value="1"/>
</dbReference>
<dbReference type="GO" id="GO:0016747">
    <property type="term" value="F:acyltransferase activity, transferring groups other than amino-acyl groups"/>
    <property type="evidence" value="ECO:0007669"/>
    <property type="project" value="InterPro"/>
</dbReference>
<dbReference type="InterPro" id="IPR002155">
    <property type="entry name" value="Thiolase"/>
</dbReference>
<dbReference type="PANTHER" id="PTHR42870:SF1">
    <property type="entry name" value="NON-SPECIFIC LIPID-TRANSFER PROTEIN-LIKE 2"/>
    <property type="match status" value="1"/>
</dbReference>
<sequence length="380" mass="37753">MTSRRVAVIGTGSVPFGKHEDASLEDLGGSAARAALAEAGFEPGRIEAAFSSNVLGGGGAGQRILARAGVHGVPVVNAENACASGTTAVHLARLAVAAGVHDVVLVVGAEKMTGRFQGGITLDRTDRPTLLGLTMPAIYALNAQRYAYDHGADLDDLAEVSVKNRAAGAANPQAMFRKPVTRAEVLGSRPVADPLTLLQCCANADGAAALVLAAENAVSSRHDPVWLLGSGLASGSPIGPATEFGTSRPSRLAARRAYAAAGVTPDAIDLAEVHDAFTIGEIMSVEALGLAGPGKALHAVAGGELSLGGRVPVNAGGGLLSKGHPVGATGVGQVVELVAQLRGRAGERQVGGASLALAHTVGGGVATLDAIASGVVIAGV</sequence>
<keyword evidence="4" id="KW-0445">Lipid transport</keyword>
<feature type="domain" description="Thiolase N-terminal" evidence="7">
    <location>
        <begin position="6"/>
        <end position="215"/>
    </location>
</feature>
<dbReference type="RefSeq" id="WP_185054713.1">
    <property type="nucleotide sequence ID" value="NZ_BAABIX010000002.1"/>
</dbReference>
<gene>
    <name evidence="9" type="ORF">HNP84_007575</name>
</gene>
<dbReference type="Pfam" id="PF00108">
    <property type="entry name" value="Thiolase_N"/>
    <property type="match status" value="1"/>
</dbReference>
<evidence type="ECO:0000313" key="9">
    <source>
        <dbReference type="EMBL" id="MBB5137822.1"/>
    </source>
</evidence>
<keyword evidence="2" id="KW-0813">Transport</keyword>
<accession>A0A840PF76</accession>
<dbReference type="Pfam" id="PF22691">
    <property type="entry name" value="Thiolase_C_1"/>
    <property type="match status" value="1"/>
</dbReference>
<evidence type="ECO:0000256" key="2">
    <source>
        <dbReference type="ARBA" id="ARBA00022448"/>
    </source>
</evidence>
<evidence type="ECO:0000256" key="6">
    <source>
        <dbReference type="ARBA" id="ARBA00032316"/>
    </source>
</evidence>
<dbReference type="GO" id="GO:0008289">
    <property type="term" value="F:lipid binding"/>
    <property type="evidence" value="ECO:0007669"/>
    <property type="project" value="UniProtKB-KW"/>
</dbReference>
<proteinExistence type="predicted"/>
<dbReference type="EC" id="2.3.1.176" evidence="1"/>
<dbReference type="Proteomes" id="UP000578449">
    <property type="component" value="Unassembled WGS sequence"/>
</dbReference>
<comment type="caution">
    <text evidence="9">The sequence shown here is derived from an EMBL/GenBank/DDBJ whole genome shotgun (WGS) entry which is preliminary data.</text>
</comment>
<name>A0A840PF76_9ACTN</name>
<dbReference type="PROSITE" id="PS00737">
    <property type="entry name" value="THIOLASE_2"/>
    <property type="match status" value="1"/>
</dbReference>
<dbReference type="Gene3D" id="3.40.47.10">
    <property type="match status" value="1"/>
</dbReference>
<dbReference type="InterPro" id="IPR016039">
    <property type="entry name" value="Thiolase-like"/>
</dbReference>
<protein>
    <recommendedName>
        <fullName evidence="1">propanoyl-CoA C-acyltransferase</fullName>
        <ecNumber evidence="1">2.3.1.176</ecNumber>
    </recommendedName>
    <alternativeName>
        <fullName evidence="6">Propanoyl-CoA C-acyltransferase</fullName>
    </alternativeName>
</protein>
<dbReference type="CDD" id="cd00829">
    <property type="entry name" value="SCP-x_thiolase"/>
    <property type="match status" value="1"/>
</dbReference>
<evidence type="ECO:0000256" key="1">
    <source>
        <dbReference type="ARBA" id="ARBA00012352"/>
    </source>
</evidence>
<dbReference type="InterPro" id="IPR055140">
    <property type="entry name" value="Thiolase_C_2"/>
</dbReference>
<evidence type="ECO:0000256" key="4">
    <source>
        <dbReference type="ARBA" id="ARBA00023055"/>
    </source>
</evidence>
<evidence type="ECO:0000256" key="5">
    <source>
        <dbReference type="ARBA" id="ARBA00023121"/>
    </source>
</evidence>
<keyword evidence="5" id="KW-0446">Lipid-binding</keyword>
<dbReference type="PIRSF" id="PIRSF000429">
    <property type="entry name" value="Ac-CoA_Ac_transf"/>
    <property type="match status" value="1"/>
</dbReference>
<dbReference type="InterPro" id="IPR020613">
    <property type="entry name" value="Thiolase_CS"/>
</dbReference>
<keyword evidence="3 9" id="KW-0808">Transferase</keyword>
<feature type="domain" description="Thiolase C-terminal" evidence="8">
    <location>
        <begin position="247"/>
        <end position="366"/>
    </location>
</feature>
<dbReference type="AlphaFoldDB" id="A0A840PF76"/>
<reference evidence="9 10" key="1">
    <citation type="submission" date="2020-08" db="EMBL/GenBank/DDBJ databases">
        <title>Genomic Encyclopedia of Type Strains, Phase IV (KMG-IV): sequencing the most valuable type-strain genomes for metagenomic binning, comparative biology and taxonomic classification.</title>
        <authorList>
            <person name="Goeker M."/>
        </authorList>
    </citation>
    <scope>NUCLEOTIDE SEQUENCE [LARGE SCALE GENOMIC DNA]</scope>
    <source>
        <strain evidence="9 10">DSM 45615</strain>
    </source>
</reference>
<evidence type="ECO:0000259" key="7">
    <source>
        <dbReference type="Pfam" id="PF00108"/>
    </source>
</evidence>
<evidence type="ECO:0000313" key="10">
    <source>
        <dbReference type="Proteomes" id="UP000578449"/>
    </source>
</evidence>
<dbReference type="EMBL" id="JACHGN010000020">
    <property type="protein sequence ID" value="MBB5137822.1"/>
    <property type="molecule type" value="Genomic_DNA"/>
</dbReference>
<dbReference type="SUPFAM" id="SSF53901">
    <property type="entry name" value="Thiolase-like"/>
    <property type="match status" value="2"/>
</dbReference>
<evidence type="ECO:0000256" key="3">
    <source>
        <dbReference type="ARBA" id="ARBA00022679"/>
    </source>
</evidence>
<organism evidence="9 10">
    <name type="scientific">Thermocatellispora tengchongensis</name>
    <dbReference type="NCBI Taxonomy" id="1073253"/>
    <lineage>
        <taxon>Bacteria</taxon>
        <taxon>Bacillati</taxon>
        <taxon>Actinomycetota</taxon>
        <taxon>Actinomycetes</taxon>
        <taxon>Streptosporangiales</taxon>
        <taxon>Streptosporangiaceae</taxon>
        <taxon>Thermocatellispora</taxon>
    </lineage>
</organism>
<dbReference type="InterPro" id="IPR020616">
    <property type="entry name" value="Thiolase_N"/>
</dbReference>
<dbReference type="GO" id="GO:0006869">
    <property type="term" value="P:lipid transport"/>
    <property type="evidence" value="ECO:0007669"/>
    <property type="project" value="UniProtKB-KW"/>
</dbReference>
<evidence type="ECO:0000259" key="8">
    <source>
        <dbReference type="Pfam" id="PF22691"/>
    </source>
</evidence>
<keyword evidence="10" id="KW-1185">Reference proteome</keyword>